<dbReference type="Proteomes" id="UP000054567">
    <property type="component" value="Unassembled WGS sequence"/>
</dbReference>
<organism evidence="1 2">
    <name type="scientific">Coccidioides posadasii RMSCC 3488</name>
    <dbReference type="NCBI Taxonomy" id="454284"/>
    <lineage>
        <taxon>Eukaryota</taxon>
        <taxon>Fungi</taxon>
        <taxon>Dikarya</taxon>
        <taxon>Ascomycota</taxon>
        <taxon>Pezizomycotina</taxon>
        <taxon>Eurotiomycetes</taxon>
        <taxon>Eurotiomycetidae</taxon>
        <taxon>Onygenales</taxon>
        <taxon>Onygenaceae</taxon>
        <taxon>Coccidioides</taxon>
    </lineage>
</organism>
<dbReference type="EMBL" id="DS268109">
    <property type="protein sequence ID" value="KMM65905.1"/>
    <property type="molecule type" value="Genomic_DNA"/>
</dbReference>
<name>A0A0J6F9G1_COCPO</name>
<reference evidence="1 2" key="1">
    <citation type="submission" date="2007-06" db="EMBL/GenBank/DDBJ databases">
        <title>The Genome Sequence of Coccidioides posadasii RMSCC_3488.</title>
        <authorList>
            <consortium name="Coccidioides Genome Resources Consortium"/>
            <consortium name="The Broad Institute Genome Sequencing Platform"/>
            <person name="Henn M.R."/>
            <person name="Sykes S."/>
            <person name="Young S."/>
            <person name="Jaffe D."/>
            <person name="Berlin A."/>
            <person name="Alvarez P."/>
            <person name="Butler J."/>
            <person name="Gnerre S."/>
            <person name="Grabherr M."/>
            <person name="Mauceli E."/>
            <person name="Brockman W."/>
            <person name="Kodira C."/>
            <person name="Alvarado L."/>
            <person name="Zeng Q."/>
            <person name="Crawford M."/>
            <person name="Antoine C."/>
            <person name="Devon K."/>
            <person name="Galgiani J."/>
            <person name="Orsborn K."/>
            <person name="Lewis M.L."/>
            <person name="Nusbaum C."/>
            <person name="Galagan J."/>
            <person name="Birren B."/>
        </authorList>
    </citation>
    <scope>NUCLEOTIDE SEQUENCE [LARGE SCALE GENOMIC DNA]</scope>
    <source>
        <strain evidence="1 2">RMSCC 3488</strain>
    </source>
</reference>
<reference evidence="2" key="2">
    <citation type="journal article" date="2009" name="Genome Res.">
        <title>Comparative genomic analyses of the human fungal pathogens Coccidioides and their relatives.</title>
        <authorList>
            <person name="Sharpton T.J."/>
            <person name="Stajich J.E."/>
            <person name="Rounsley S.D."/>
            <person name="Gardner M.J."/>
            <person name="Wortman J.R."/>
            <person name="Jordar V.S."/>
            <person name="Maiti R."/>
            <person name="Kodira C.D."/>
            <person name="Neafsey D.E."/>
            <person name="Zeng Q."/>
            <person name="Hung C.-Y."/>
            <person name="McMahan C."/>
            <person name="Muszewska A."/>
            <person name="Grynberg M."/>
            <person name="Mandel M.A."/>
            <person name="Kellner E.M."/>
            <person name="Barker B.M."/>
            <person name="Galgiani J.N."/>
            <person name="Orbach M.J."/>
            <person name="Kirkland T.N."/>
            <person name="Cole G.T."/>
            <person name="Henn M.R."/>
            <person name="Birren B.W."/>
            <person name="Taylor J.W."/>
        </authorList>
    </citation>
    <scope>NUCLEOTIDE SEQUENCE [LARGE SCALE GENOMIC DNA]</scope>
    <source>
        <strain evidence="2">RMSCC 3488</strain>
    </source>
</reference>
<evidence type="ECO:0000313" key="2">
    <source>
        <dbReference type="Proteomes" id="UP000054567"/>
    </source>
</evidence>
<gene>
    <name evidence="1" type="ORF">CPAG_02246</name>
</gene>
<sequence>MAWWLRFSTISERPAEVANGQPFRFLSGVLKQRGALSIALRNPRRAHAKQAWFATKGTGRTGWRLQILMLEGSRQAQTERETSFILAPRTVWGDQAASAGTCLGMSIESSRGNSQSFNFSTEHDNTRSRVSTSVVKPSGGVNFLSTYYGRATPPFSSSQRSSNSDEFDDEQEWIDFRVTKGPVSQTQCPMLVLATVSASPRSLRFGREQQPFRKDASGEDGERKRWDWARCRAIGFRVPSHPKRAHAPRRQHLDGLE</sequence>
<dbReference type="AlphaFoldDB" id="A0A0J6F9G1"/>
<evidence type="ECO:0000313" key="1">
    <source>
        <dbReference type="EMBL" id="KMM65905.1"/>
    </source>
</evidence>
<accession>A0A0J6F9G1</accession>
<reference evidence="2" key="3">
    <citation type="journal article" date="2010" name="Genome Res.">
        <title>Population genomic sequencing of Coccidioides fungi reveals recent hybridization and transposon control.</title>
        <authorList>
            <person name="Neafsey D.E."/>
            <person name="Barker B.M."/>
            <person name="Sharpton T.J."/>
            <person name="Stajich J.E."/>
            <person name="Park D.J."/>
            <person name="Whiston E."/>
            <person name="Hung C.-Y."/>
            <person name="McMahan C."/>
            <person name="White J."/>
            <person name="Sykes S."/>
            <person name="Heiman D."/>
            <person name="Young S."/>
            <person name="Zeng Q."/>
            <person name="Abouelleil A."/>
            <person name="Aftuck L."/>
            <person name="Bessette D."/>
            <person name="Brown A."/>
            <person name="FitzGerald M."/>
            <person name="Lui A."/>
            <person name="Macdonald J.P."/>
            <person name="Priest M."/>
            <person name="Orbach M.J."/>
            <person name="Galgiani J.N."/>
            <person name="Kirkland T.N."/>
            <person name="Cole G.T."/>
            <person name="Birren B.W."/>
            <person name="Henn M.R."/>
            <person name="Taylor J.W."/>
            <person name="Rounsley S.D."/>
        </authorList>
    </citation>
    <scope>NUCLEOTIDE SEQUENCE [LARGE SCALE GENOMIC DNA]</scope>
    <source>
        <strain evidence="2">RMSCC 3488</strain>
    </source>
</reference>
<proteinExistence type="predicted"/>
<dbReference type="VEuPathDB" id="FungiDB:CPAG_02246"/>
<protein>
    <submittedName>
        <fullName evidence="1">Uncharacterized protein</fullName>
    </submittedName>
</protein>